<evidence type="ECO:0000313" key="2">
    <source>
        <dbReference type="EMBL" id="KXU02998.1"/>
    </source>
</evidence>
<dbReference type="Gene3D" id="3.10.450.50">
    <property type="match status" value="1"/>
</dbReference>
<evidence type="ECO:0000313" key="3">
    <source>
        <dbReference type="Proteomes" id="UP000071927"/>
    </source>
</evidence>
<dbReference type="SUPFAM" id="SSF54427">
    <property type="entry name" value="NTF2-like"/>
    <property type="match status" value="1"/>
</dbReference>
<evidence type="ECO:0000259" key="1">
    <source>
        <dbReference type="Pfam" id="PF14534"/>
    </source>
</evidence>
<accession>A0A139QKG7</accession>
<dbReference type="PATRIC" id="fig|315405.12.peg.2646"/>
<comment type="caution">
    <text evidence="2">The sequence shown here is derived from an EMBL/GenBank/DDBJ whole genome shotgun (WGS) entry which is preliminary data.</text>
</comment>
<gene>
    <name evidence="2" type="ORF">SGADD03_02196</name>
</gene>
<sequence>MEASGLGEKMSVEEEIIAIHKRINEAIVARDFEWLEHYYPDDMVIRHSGGVTQTKSEWLKTLKDGTFRYYDYHLLEANVTPIGKERAILSFRATTDASIYGYRKVWKMQFDTTFKKINGEWKPT</sequence>
<dbReference type="Pfam" id="PF14534">
    <property type="entry name" value="DUF4440"/>
    <property type="match status" value="1"/>
</dbReference>
<proteinExistence type="predicted"/>
<dbReference type="EMBL" id="LQXV01000472">
    <property type="protein sequence ID" value="KXU02998.1"/>
    <property type="molecule type" value="Genomic_DNA"/>
</dbReference>
<protein>
    <recommendedName>
        <fullName evidence="1">DUF4440 domain-containing protein</fullName>
    </recommendedName>
</protein>
<dbReference type="InterPro" id="IPR027843">
    <property type="entry name" value="DUF4440"/>
</dbReference>
<dbReference type="Proteomes" id="UP000071927">
    <property type="component" value="Unassembled WGS sequence"/>
</dbReference>
<dbReference type="AlphaFoldDB" id="A0A139QKG7"/>
<organism evidence="2 3">
    <name type="scientific">Streptococcus gallolyticus</name>
    <dbReference type="NCBI Taxonomy" id="315405"/>
    <lineage>
        <taxon>Bacteria</taxon>
        <taxon>Bacillati</taxon>
        <taxon>Bacillota</taxon>
        <taxon>Bacilli</taxon>
        <taxon>Lactobacillales</taxon>
        <taxon>Streptococcaceae</taxon>
        <taxon>Streptococcus</taxon>
    </lineage>
</organism>
<feature type="domain" description="DUF4440" evidence="1">
    <location>
        <begin position="16"/>
        <end position="122"/>
    </location>
</feature>
<name>A0A139QKG7_9STRE</name>
<dbReference type="InterPro" id="IPR032710">
    <property type="entry name" value="NTF2-like_dom_sf"/>
</dbReference>
<reference evidence="2 3" key="1">
    <citation type="submission" date="2016-01" db="EMBL/GenBank/DDBJ databases">
        <title>Highly variable Streptococcus oralis are common among viridans streptococci isolated from primates.</title>
        <authorList>
            <person name="Denapaite D."/>
            <person name="Rieger M."/>
            <person name="Koendgen S."/>
            <person name="Brueckner R."/>
            <person name="Ochigava I."/>
            <person name="Kappeler P."/>
            <person name="Maetz-Rensing K."/>
            <person name="Leendertz F."/>
            <person name="Hakenbeck R."/>
        </authorList>
    </citation>
    <scope>NUCLEOTIDE SEQUENCE [LARGE SCALE GENOMIC DNA]</scope>
    <source>
        <strain evidence="2 3">DD03</strain>
    </source>
</reference>